<dbReference type="OrthoDB" id="4301067at2759"/>
<keyword evidence="2" id="KW-1133">Transmembrane helix</keyword>
<evidence type="ECO:0000256" key="2">
    <source>
        <dbReference type="SAM" id="Phobius"/>
    </source>
</evidence>
<sequence>MAFESNTNSEELRQDIEPAPNYTAEDTDPGNFNVDIFHIFDLLHKLSIPSASDAISSIEDSLDSQGLKQYVSKDNSKTRYLECLTNLLGFCLGEHINFQLKSQGRRDIDELWHLGSFQDYCLQQVKSDQFILTEIRKDMTRNDHLFSTAWLLIADYMQDRDHAYRNTPASGPGFESRASYKTLNQWSYTLWANEGKGNPAKLDEIVKFCGRVVTIGLCPPDSTTGLQRPAPTNAVMKLFYGKVTRAIEDSYNTKRTSSTSGSPTAEPLRVPGKSIFDRTGIQDSTEPFKTSSGIPSGSGNIFTAYEQQQELYYWGMNYLPVTSSPWIGFASQPLKSSILPGSSITLSDGTLRSIEAISTGDQILTQASSNVSVSLNQRPFYKPAKAKLITRNRLCQVLRSFILQLVCDLLMQKQRSLNPYQRIGRLAVGHIVFRLQGVEYAAVGIKSIEESEESAFDRVYAISLPDEHHTYHVNGYLVDTNSPSYSLKQTVNALRKVPTSKRLGLLSGFQELWSTFQKFEIQTIYRRLNWELFGQYNSPDGEDPALGILERRISFEDLKTSTALSRPKGVPIDYLTRGFLLKAHYPDRLPAGYDLPTLSLVDGYLLVQNEAQIRSTYDPHKRCFRWTHELQQQRFFEHGVVEIHSRAMSGTGVVFLSSEPDVQNVSSRDQGVYPFEAHARSLETLHSGKQDSDDGWESYGQWNLTLDRSVWPPDTGRTEPEDPVDGGIFEDGHLESPEGVKTGMIRFPVIEQLRDQINQKFAQNLGPFYKVVATIEDGLDSYTVMFSRATLVPFVSDTGLDIKKKFGVGFQSDLGIDVTLPALYQQMTFTFDALYTSFNGHLFEYDPTKRGYKGNRHLITGTRSYSLAAEECRLKISRAYAKVYKPGVAVAAAEQLQPAPVTKDLLALKDPSIPDLVQFTGYDERSIHNDTQLLIRNMMYYHMDTDQREKILREPKPLVPEDLPTSLADNLPSKLKSFFKEKYAPAFICRYVGRTQKYATSFTDQGFKNLWYWWEGNGKNCLSQSQEYNDINRLSSREAMKKRYADKLEPYLNNNPDQWAEDLYTALINSKHLMLVWANKPIQDGNNVINKQCNILDALSPSIDRAQSFFKEFMAFALDGGMSFADIEDGNQDQEYQWIHDSMKDLIVAILNGDDWISSEVREALIQDISDFEIQNGLNQQADNNQRAAAILEKSANFYARAGWLDVAAFAGSAMFKWAGETFDNLAAKYASKLPGVDKLKGLASASMACVSLVSGMVSLWGLVDSWDTMSDAAKATVIIEVMGMVLDAADKALDAWKSFKSQPASTAADEIIWNEKLGNVAQEIAGEEDFRVVIGDGIQADGVPVGSEPAERWNEDINSIAKDVPPGYEDAARKFNISGNLLRILNIILGIGLVVAMSFSLVND</sequence>
<feature type="region of interest" description="Disordered" evidence="1">
    <location>
        <begin position="251"/>
        <end position="271"/>
    </location>
</feature>
<protein>
    <submittedName>
        <fullName evidence="3">Uncharacterized protein</fullName>
    </submittedName>
</protein>
<accession>A0A2B7XPN9</accession>
<name>A0A2B7XPN9_9EURO</name>
<gene>
    <name evidence="3" type="ORF">AJ79_03443</name>
</gene>
<feature type="transmembrane region" description="Helical" evidence="2">
    <location>
        <begin position="1382"/>
        <end position="1403"/>
    </location>
</feature>
<evidence type="ECO:0000256" key="1">
    <source>
        <dbReference type="SAM" id="MobiDB-lite"/>
    </source>
</evidence>
<keyword evidence="4" id="KW-1185">Reference proteome</keyword>
<keyword evidence="2" id="KW-0472">Membrane</keyword>
<comment type="caution">
    <text evidence="3">The sequence shown here is derived from an EMBL/GenBank/DDBJ whole genome shotgun (WGS) entry which is preliminary data.</text>
</comment>
<feature type="compositionally biased region" description="Polar residues" evidence="1">
    <location>
        <begin position="253"/>
        <end position="263"/>
    </location>
</feature>
<keyword evidence="2" id="KW-0812">Transmembrane</keyword>
<proteinExistence type="predicted"/>
<feature type="transmembrane region" description="Helical" evidence="2">
    <location>
        <begin position="1242"/>
        <end position="1264"/>
    </location>
</feature>
<evidence type="ECO:0000313" key="4">
    <source>
        <dbReference type="Proteomes" id="UP000223968"/>
    </source>
</evidence>
<evidence type="ECO:0000313" key="3">
    <source>
        <dbReference type="EMBL" id="PGH13744.1"/>
    </source>
</evidence>
<reference evidence="3 4" key="1">
    <citation type="submission" date="2017-10" db="EMBL/GenBank/DDBJ databases">
        <title>Comparative genomics in systemic dimorphic fungi from Ajellomycetaceae.</title>
        <authorList>
            <person name="Munoz J.F."/>
            <person name="Mcewen J.G."/>
            <person name="Clay O.K."/>
            <person name="Cuomo C.A."/>
        </authorList>
    </citation>
    <scope>NUCLEOTIDE SEQUENCE [LARGE SCALE GENOMIC DNA]</scope>
    <source>
        <strain evidence="3 4">UAMH5409</strain>
    </source>
</reference>
<organism evidence="3 4">
    <name type="scientific">Helicocarpus griseus UAMH5409</name>
    <dbReference type="NCBI Taxonomy" id="1447875"/>
    <lineage>
        <taxon>Eukaryota</taxon>
        <taxon>Fungi</taxon>
        <taxon>Dikarya</taxon>
        <taxon>Ascomycota</taxon>
        <taxon>Pezizomycotina</taxon>
        <taxon>Eurotiomycetes</taxon>
        <taxon>Eurotiomycetidae</taxon>
        <taxon>Onygenales</taxon>
        <taxon>Ajellomycetaceae</taxon>
        <taxon>Helicocarpus</taxon>
    </lineage>
</organism>
<dbReference type="Proteomes" id="UP000223968">
    <property type="component" value="Unassembled WGS sequence"/>
</dbReference>
<dbReference type="EMBL" id="PDNB01000042">
    <property type="protein sequence ID" value="PGH13744.1"/>
    <property type="molecule type" value="Genomic_DNA"/>
</dbReference>